<dbReference type="Pfam" id="PF05130">
    <property type="entry name" value="FlgN"/>
    <property type="match status" value="1"/>
</dbReference>
<keyword evidence="2" id="KW-0282">Flagellum</keyword>
<dbReference type="InterPro" id="IPR036679">
    <property type="entry name" value="FlgN-like_sf"/>
</dbReference>
<evidence type="ECO:0000313" key="3">
    <source>
        <dbReference type="Proteomes" id="UP000830167"/>
    </source>
</evidence>
<evidence type="ECO:0000313" key="2">
    <source>
        <dbReference type="EMBL" id="UOF91417.1"/>
    </source>
</evidence>
<reference evidence="2" key="1">
    <citation type="submission" date="2021-12" db="EMBL/GenBank/DDBJ databases">
        <title>Alicyclobacillaceae gen. nov., sp. nov., isolated from chalcocite enrichment system.</title>
        <authorList>
            <person name="Jiang Z."/>
        </authorList>
    </citation>
    <scope>NUCLEOTIDE SEQUENCE</scope>
    <source>
        <strain evidence="2">MYW30-H2</strain>
    </source>
</reference>
<accession>A0ABY4CPQ2</accession>
<organism evidence="2 3">
    <name type="scientific">Fodinisporobacter ferrooxydans</name>
    <dbReference type="NCBI Taxonomy" id="2901836"/>
    <lineage>
        <taxon>Bacteria</taxon>
        <taxon>Bacillati</taxon>
        <taxon>Bacillota</taxon>
        <taxon>Bacilli</taxon>
        <taxon>Bacillales</taxon>
        <taxon>Alicyclobacillaceae</taxon>
        <taxon>Fodinisporobacter</taxon>
    </lineage>
</organism>
<keyword evidence="1" id="KW-1005">Bacterial flagellum biogenesis</keyword>
<dbReference type="Gene3D" id="1.20.58.300">
    <property type="entry name" value="FlgN-like"/>
    <property type="match status" value="1"/>
</dbReference>
<dbReference type="EMBL" id="CP089291">
    <property type="protein sequence ID" value="UOF91417.1"/>
    <property type="molecule type" value="Genomic_DNA"/>
</dbReference>
<keyword evidence="2" id="KW-0969">Cilium</keyword>
<dbReference type="InterPro" id="IPR007809">
    <property type="entry name" value="FlgN-like"/>
</dbReference>
<dbReference type="Proteomes" id="UP000830167">
    <property type="component" value="Chromosome"/>
</dbReference>
<keyword evidence="3" id="KW-1185">Reference proteome</keyword>
<sequence>MSQLALLLDTVEKLYDAHVELLQLADRKKDVLIQGDIKELDRIVQEEMGYFKLLSSLEQKRLQELKFIAMQERIPEQDLTLSRLQILTRNEDEKKRMNHLNNEFPKIYQELKEKNDLNARLLYQSLQFVHHTMQLLYPDPQDVTYQPADAGSYGKQQTSLYDFKA</sequence>
<keyword evidence="2" id="KW-0966">Cell projection</keyword>
<dbReference type="RefSeq" id="WP_347438110.1">
    <property type="nucleotide sequence ID" value="NZ_CP089291.1"/>
</dbReference>
<proteinExistence type="predicted"/>
<protein>
    <submittedName>
        <fullName evidence="2">Flagellar protein FlgN</fullName>
    </submittedName>
</protein>
<dbReference type="SUPFAM" id="SSF140566">
    <property type="entry name" value="FlgN-like"/>
    <property type="match status" value="1"/>
</dbReference>
<evidence type="ECO:0000256" key="1">
    <source>
        <dbReference type="ARBA" id="ARBA00022795"/>
    </source>
</evidence>
<gene>
    <name evidence="2" type="ORF">LSG31_03955</name>
</gene>
<name>A0ABY4CPQ2_9BACL</name>